<protein>
    <recommendedName>
        <fullName evidence="4">DUF2089 domain-containing protein</fullName>
    </recommendedName>
</protein>
<accession>X0SMQ1</accession>
<proteinExistence type="predicted"/>
<feature type="domain" description="DUF2089" evidence="2">
    <location>
        <begin position="5"/>
        <end position="33"/>
    </location>
</feature>
<dbReference type="Pfam" id="PF22747">
    <property type="entry name" value="Zn_ribbon_DUF2089"/>
    <property type="match status" value="1"/>
</dbReference>
<name>X0SMQ1_9ZZZZ</name>
<evidence type="ECO:0000259" key="1">
    <source>
        <dbReference type="Pfam" id="PF09862"/>
    </source>
</evidence>
<sequence length="94" mass="10231">MPCTCPGCGRDLKAVRLACDNCGTAVEGEFTLPVLARLDAQDQRFLISFLKSSGSLKALARQYGVSYPTLRNRLDALIERAKDLEARAIEQEGG</sequence>
<dbReference type="Pfam" id="PF09862">
    <property type="entry name" value="DUF2089"/>
    <property type="match status" value="1"/>
</dbReference>
<evidence type="ECO:0000313" key="3">
    <source>
        <dbReference type="EMBL" id="GAF82329.1"/>
    </source>
</evidence>
<feature type="domain" description="DUF2089" evidence="1">
    <location>
        <begin position="38"/>
        <end position="79"/>
    </location>
</feature>
<dbReference type="InterPro" id="IPR018658">
    <property type="entry name" value="DUF2089"/>
</dbReference>
<dbReference type="EMBL" id="BARS01002175">
    <property type="protein sequence ID" value="GAF82329.1"/>
    <property type="molecule type" value="Genomic_DNA"/>
</dbReference>
<organism evidence="3">
    <name type="scientific">marine sediment metagenome</name>
    <dbReference type="NCBI Taxonomy" id="412755"/>
    <lineage>
        <taxon>unclassified sequences</taxon>
        <taxon>metagenomes</taxon>
        <taxon>ecological metagenomes</taxon>
    </lineage>
</organism>
<comment type="caution">
    <text evidence="3">The sequence shown here is derived from an EMBL/GenBank/DDBJ whole genome shotgun (WGS) entry which is preliminary data.</text>
</comment>
<reference evidence="3" key="1">
    <citation type="journal article" date="2014" name="Front. Microbiol.">
        <title>High frequency of phylogenetically diverse reductive dehalogenase-homologous genes in deep subseafloor sedimentary metagenomes.</title>
        <authorList>
            <person name="Kawai M."/>
            <person name="Futagami T."/>
            <person name="Toyoda A."/>
            <person name="Takaki Y."/>
            <person name="Nishi S."/>
            <person name="Hori S."/>
            <person name="Arai W."/>
            <person name="Tsubouchi T."/>
            <person name="Morono Y."/>
            <person name="Uchiyama I."/>
            <person name="Ito T."/>
            <person name="Fujiyama A."/>
            <person name="Inagaki F."/>
            <person name="Takami H."/>
        </authorList>
    </citation>
    <scope>NUCLEOTIDE SEQUENCE</scope>
    <source>
        <strain evidence="3">Expedition CK06-06</strain>
    </source>
</reference>
<gene>
    <name evidence="3" type="ORF">S01H1_04084</name>
</gene>
<dbReference type="AlphaFoldDB" id="X0SMQ1"/>
<evidence type="ECO:0000259" key="2">
    <source>
        <dbReference type="Pfam" id="PF22747"/>
    </source>
</evidence>
<evidence type="ECO:0008006" key="4">
    <source>
        <dbReference type="Google" id="ProtNLM"/>
    </source>
</evidence>
<dbReference type="InterPro" id="IPR053957">
    <property type="entry name" value="DUF2089_Zn_ribbon"/>
</dbReference>